<proteinExistence type="predicted"/>
<evidence type="ECO:0000256" key="1">
    <source>
        <dbReference type="SAM" id="MobiDB-lite"/>
    </source>
</evidence>
<accession>A0A0F7SR94</accession>
<feature type="region of interest" description="Disordered" evidence="1">
    <location>
        <begin position="1"/>
        <end position="61"/>
    </location>
</feature>
<name>A0A0F7SR94_PHARH</name>
<feature type="compositionally biased region" description="Basic and acidic residues" evidence="1">
    <location>
        <begin position="38"/>
        <end position="48"/>
    </location>
</feature>
<sequence>MPPRSRPPKLSLSMFSSSSTSTSASAQEQQPKGSKLTIDGHVDLDRQSQRQAPSSFGGRKFGGFIGITRNESREQPTTIVSSSPQLRTVPIHSIPYSSTSSVDVSSSPLEFEITASELTESIWEEIDKVLDNVVLVSRELSFKSESSGQEEAKDVDGVKSSSGSTTVVLSNLLPPPLPAKISPSMLVHQPFYQEYTRQITALALIPGLVLKFLPPSIILEEYQSSSGKRPWWEDEDSVASVLSAYLVPALDSFGSHRIIFGSSPSPLASSDPFPALTPQTTSLDQTTPTSTLRSKVLVPESEKNWHEIVLKVFAKLKLDPVSAGEIMGETARRVYGLEIKT</sequence>
<dbReference type="AlphaFoldDB" id="A0A0F7SR94"/>
<feature type="compositionally biased region" description="Low complexity" evidence="1">
    <location>
        <begin position="8"/>
        <end position="26"/>
    </location>
</feature>
<organism evidence="2">
    <name type="scientific">Phaffia rhodozyma</name>
    <name type="common">Yeast</name>
    <name type="synonym">Xanthophyllomyces dendrorhous</name>
    <dbReference type="NCBI Taxonomy" id="264483"/>
    <lineage>
        <taxon>Eukaryota</taxon>
        <taxon>Fungi</taxon>
        <taxon>Dikarya</taxon>
        <taxon>Basidiomycota</taxon>
        <taxon>Agaricomycotina</taxon>
        <taxon>Tremellomycetes</taxon>
        <taxon>Cystofilobasidiales</taxon>
        <taxon>Mrakiaceae</taxon>
        <taxon>Phaffia</taxon>
    </lineage>
</organism>
<feature type="compositionally biased region" description="Low complexity" evidence="1">
    <location>
        <begin position="276"/>
        <end position="288"/>
    </location>
</feature>
<dbReference type="Gene3D" id="3.20.20.140">
    <property type="entry name" value="Metal-dependent hydrolases"/>
    <property type="match status" value="1"/>
</dbReference>
<reference evidence="2" key="1">
    <citation type="submission" date="2014-08" db="EMBL/GenBank/DDBJ databases">
        <authorList>
            <person name="Sharma Rahul"/>
            <person name="Thines Marco"/>
        </authorList>
    </citation>
    <scope>NUCLEOTIDE SEQUENCE</scope>
</reference>
<feature type="region of interest" description="Disordered" evidence="1">
    <location>
        <begin position="266"/>
        <end position="288"/>
    </location>
</feature>
<protein>
    <submittedName>
        <fullName evidence="2">Uncharacterized protein</fullName>
    </submittedName>
</protein>
<evidence type="ECO:0000313" key="2">
    <source>
        <dbReference type="EMBL" id="CED83254.1"/>
    </source>
</evidence>
<dbReference type="EMBL" id="LN483142">
    <property type="protein sequence ID" value="CED83254.1"/>
    <property type="molecule type" value="Genomic_DNA"/>
</dbReference>